<evidence type="ECO:0000313" key="3">
    <source>
        <dbReference type="Proteomes" id="UP000245938"/>
    </source>
</evidence>
<accession>A0A2U3AJS8</accession>
<comment type="caution">
    <text evidence="2">The sequence shown here is derived from an EMBL/GenBank/DDBJ whole genome shotgun (WGS) entry which is preliminary data.</text>
</comment>
<dbReference type="EMBL" id="QFVR01000017">
    <property type="protein sequence ID" value="PWI24741.1"/>
    <property type="molecule type" value="Genomic_DNA"/>
</dbReference>
<gene>
    <name evidence="2" type="ORF">DEX24_12060</name>
</gene>
<evidence type="ECO:0000259" key="1">
    <source>
        <dbReference type="Pfam" id="PF01610"/>
    </source>
</evidence>
<dbReference type="Proteomes" id="UP000245938">
    <property type="component" value="Unassembled WGS sequence"/>
</dbReference>
<dbReference type="Pfam" id="PF01610">
    <property type="entry name" value="DDE_Tnp_ISL3"/>
    <property type="match status" value="1"/>
</dbReference>
<dbReference type="AlphaFoldDB" id="A0A2U3AJS8"/>
<evidence type="ECO:0000313" key="2">
    <source>
        <dbReference type="EMBL" id="PWI24741.1"/>
    </source>
</evidence>
<proteinExistence type="predicted"/>
<organism evidence="2 3">
    <name type="scientific">Kurthia sibirica</name>
    <dbReference type="NCBI Taxonomy" id="202750"/>
    <lineage>
        <taxon>Bacteria</taxon>
        <taxon>Bacillati</taxon>
        <taxon>Bacillota</taxon>
        <taxon>Bacilli</taxon>
        <taxon>Bacillales</taxon>
        <taxon>Caryophanaceae</taxon>
        <taxon>Kurthia</taxon>
    </lineage>
</organism>
<reference evidence="2 3" key="1">
    <citation type="submission" date="2018-05" db="EMBL/GenBank/DDBJ databases">
        <title>Kurthia sibirica genome sequence.</title>
        <authorList>
            <person name="Maclea K.S."/>
            <person name="Goen A.E."/>
        </authorList>
    </citation>
    <scope>NUCLEOTIDE SEQUENCE [LARGE SCALE GENOMIC DNA]</scope>
    <source>
        <strain evidence="2 3">ATCC 49154</strain>
    </source>
</reference>
<keyword evidence="3" id="KW-1185">Reference proteome</keyword>
<dbReference type="InterPro" id="IPR002560">
    <property type="entry name" value="Transposase_DDE"/>
</dbReference>
<feature type="domain" description="Transposase IS204/IS1001/IS1096/IS1165 DDE" evidence="1">
    <location>
        <begin position="2"/>
        <end position="30"/>
    </location>
</feature>
<name>A0A2U3AJS8_9BACL</name>
<sequence>MKTLENWQVEILSSFLFPYSNGFLEEINNKKSDEAQCLFWLWTLQSL</sequence>
<protein>
    <recommendedName>
        <fullName evidence="1">Transposase IS204/IS1001/IS1096/IS1165 DDE domain-containing protein</fullName>
    </recommendedName>
</protein>